<evidence type="ECO:0000256" key="1">
    <source>
        <dbReference type="SAM" id="MobiDB-lite"/>
    </source>
</evidence>
<feature type="compositionally biased region" description="Polar residues" evidence="1">
    <location>
        <begin position="154"/>
        <end position="164"/>
    </location>
</feature>
<keyword evidence="3" id="KW-1185">Reference proteome</keyword>
<proteinExistence type="predicted"/>
<reference evidence="2 3" key="1">
    <citation type="submission" date="2018-01" db="EMBL/GenBank/DDBJ databases">
        <title>Comparison of the Chinese Bamboo Partridge and Red Junglefowl genome sequences highlights the importance of demography in genome evolution.</title>
        <authorList>
            <person name="Tiley G.P."/>
            <person name="Kimball R.T."/>
            <person name="Braun E.L."/>
            <person name="Burleigh J.G."/>
        </authorList>
    </citation>
    <scope>NUCLEOTIDE SEQUENCE [LARGE SCALE GENOMIC DNA]</scope>
    <source>
        <strain evidence="2">RTK389</strain>
        <tissue evidence="2">Blood</tissue>
    </source>
</reference>
<evidence type="ECO:0000313" key="2">
    <source>
        <dbReference type="EMBL" id="POI18601.1"/>
    </source>
</evidence>
<dbReference type="Proteomes" id="UP000237246">
    <property type="component" value="Unassembled WGS sequence"/>
</dbReference>
<feature type="compositionally biased region" description="Polar residues" evidence="1">
    <location>
        <begin position="53"/>
        <end position="63"/>
    </location>
</feature>
<sequence length="178" mass="19658">RFASRPTFIKRLSSDSVDSGEFRKIKNLLRMDSATFSQLPAIPGVPEAHEQPLSCQLQGQAGTDGQEDLGQTPETKHVHFREEEEEAQTSHSQPSRLPLLVCDSVQLLRRMSKKIMPVHKGPEQTAAATSQSEASQPQESSADRAGVLPPINEVTRSPQHQPPNTKAPLCRKGTRHPR</sequence>
<evidence type="ECO:0000313" key="3">
    <source>
        <dbReference type="Proteomes" id="UP000237246"/>
    </source>
</evidence>
<feature type="region of interest" description="Disordered" evidence="1">
    <location>
        <begin position="43"/>
        <end position="99"/>
    </location>
</feature>
<comment type="caution">
    <text evidence="2">The sequence shown here is derived from an EMBL/GenBank/DDBJ whole genome shotgun (WGS) entry which is preliminary data.</text>
</comment>
<accession>A0A2P4S3C9</accession>
<feature type="non-terminal residue" evidence="2">
    <location>
        <position position="1"/>
    </location>
</feature>
<dbReference type="AlphaFoldDB" id="A0A2P4S3C9"/>
<protein>
    <submittedName>
        <fullName evidence="2">Uncharacterized protein</fullName>
    </submittedName>
</protein>
<dbReference type="OrthoDB" id="9122042at2759"/>
<feature type="compositionally biased region" description="Low complexity" evidence="1">
    <location>
        <begin position="123"/>
        <end position="140"/>
    </location>
</feature>
<feature type="region of interest" description="Disordered" evidence="1">
    <location>
        <begin position="116"/>
        <end position="178"/>
    </location>
</feature>
<dbReference type="EMBL" id="PPHD01120679">
    <property type="protein sequence ID" value="POI18601.1"/>
    <property type="molecule type" value="Genomic_DNA"/>
</dbReference>
<name>A0A2P4S3C9_BAMTH</name>
<gene>
    <name evidence="2" type="ORF">CIB84_017655</name>
</gene>
<organism evidence="2 3">
    <name type="scientific">Bambusicola thoracicus</name>
    <name type="common">Chinese bamboo-partridge</name>
    <name type="synonym">Perdix thoracica</name>
    <dbReference type="NCBI Taxonomy" id="9083"/>
    <lineage>
        <taxon>Eukaryota</taxon>
        <taxon>Metazoa</taxon>
        <taxon>Chordata</taxon>
        <taxon>Craniata</taxon>
        <taxon>Vertebrata</taxon>
        <taxon>Euteleostomi</taxon>
        <taxon>Archelosauria</taxon>
        <taxon>Archosauria</taxon>
        <taxon>Dinosauria</taxon>
        <taxon>Saurischia</taxon>
        <taxon>Theropoda</taxon>
        <taxon>Coelurosauria</taxon>
        <taxon>Aves</taxon>
        <taxon>Neognathae</taxon>
        <taxon>Galloanserae</taxon>
        <taxon>Galliformes</taxon>
        <taxon>Phasianidae</taxon>
        <taxon>Perdicinae</taxon>
        <taxon>Bambusicola</taxon>
    </lineage>
</organism>